<protein>
    <submittedName>
        <fullName evidence="1">Uncharacterized protein</fullName>
    </submittedName>
</protein>
<keyword evidence="2" id="KW-1185">Reference proteome</keyword>
<evidence type="ECO:0000313" key="1">
    <source>
        <dbReference type="EMBL" id="SHE42111.1"/>
    </source>
</evidence>
<evidence type="ECO:0000313" key="2">
    <source>
        <dbReference type="Proteomes" id="UP000184148"/>
    </source>
</evidence>
<proteinExistence type="predicted"/>
<dbReference type="STRING" id="1121429.SAMN02745133_00421"/>
<reference evidence="2" key="1">
    <citation type="submission" date="2016-11" db="EMBL/GenBank/DDBJ databases">
        <authorList>
            <person name="Varghese N."/>
            <person name="Submissions S."/>
        </authorList>
    </citation>
    <scope>NUCLEOTIDE SEQUENCE [LARGE SCALE GENOMIC DNA]</scope>
    <source>
        <strain evidence="2">DSM 12395</strain>
    </source>
</reference>
<dbReference type="EMBL" id="FQUY01000001">
    <property type="protein sequence ID" value="SHE42111.1"/>
    <property type="molecule type" value="Genomic_DNA"/>
</dbReference>
<dbReference type="RefSeq" id="WP_073234926.1">
    <property type="nucleotide sequence ID" value="NZ_FQUY01000001.1"/>
</dbReference>
<organism evidence="1 2">
    <name type="scientific">Desulforamulus putei DSM 12395</name>
    <dbReference type="NCBI Taxonomy" id="1121429"/>
    <lineage>
        <taxon>Bacteria</taxon>
        <taxon>Bacillati</taxon>
        <taxon>Bacillota</taxon>
        <taxon>Clostridia</taxon>
        <taxon>Eubacteriales</taxon>
        <taxon>Peptococcaceae</taxon>
        <taxon>Desulforamulus</taxon>
    </lineage>
</organism>
<accession>A0A1M4TC93</accession>
<dbReference type="OrthoDB" id="1722928at2"/>
<sequence length="189" mass="21299">MQWHGLKLPVIFLAFVCGLALTFGGQWAYKKYNYQQPLNKVLAENKLVEDYKVEENSTKTVVKVKLSKNANNLMEAYQEINQLTGKVMGKTPYQIELVSASDPSLDQAFYESHHVIYQAQVAANFPEVASKVREAARKQGAEGKVFVDQNNIYIQMTKPDGHFLHKVIPRQIPGEVVFWQGGAGVAKRN</sequence>
<dbReference type="AlphaFoldDB" id="A0A1M4TC93"/>
<dbReference type="Proteomes" id="UP000184148">
    <property type="component" value="Unassembled WGS sequence"/>
</dbReference>
<gene>
    <name evidence="1" type="ORF">SAMN02745133_00421</name>
</gene>
<name>A0A1M4TC93_9FIRM</name>